<keyword evidence="2" id="KW-1185">Reference proteome</keyword>
<dbReference type="AlphaFoldDB" id="A0A4R4FE63"/>
<evidence type="ECO:0000313" key="1">
    <source>
        <dbReference type="EMBL" id="TDA21825.1"/>
    </source>
</evidence>
<dbReference type="RefSeq" id="WP_132277176.1">
    <property type="nucleotide sequence ID" value="NZ_JAOBST010000007.1"/>
</dbReference>
<name>A0A4R4FE63_9FIRM</name>
<evidence type="ECO:0000313" key="2">
    <source>
        <dbReference type="Proteomes" id="UP000295710"/>
    </source>
</evidence>
<dbReference type="Proteomes" id="UP000295710">
    <property type="component" value="Unassembled WGS sequence"/>
</dbReference>
<dbReference type="EMBL" id="SMMX01000006">
    <property type="protein sequence ID" value="TDA21825.1"/>
    <property type="molecule type" value="Genomic_DNA"/>
</dbReference>
<proteinExistence type="predicted"/>
<reference evidence="1 2" key="1">
    <citation type="journal article" date="2016" name="Nat. Microbiol.">
        <title>The Mouse Intestinal Bacterial Collection (miBC) provides host-specific insight into cultured diversity and functional potential of the gut microbiota.</title>
        <authorList>
            <person name="Lagkouvardos I."/>
            <person name="Pukall R."/>
            <person name="Abt B."/>
            <person name="Foesel B.U."/>
            <person name="Meier-Kolthoff J.P."/>
            <person name="Kumar N."/>
            <person name="Bresciani A."/>
            <person name="Martinez I."/>
            <person name="Just S."/>
            <person name="Ziegler C."/>
            <person name="Brugiroux S."/>
            <person name="Garzetti D."/>
            <person name="Wenning M."/>
            <person name="Bui T.P."/>
            <person name="Wang J."/>
            <person name="Hugenholtz F."/>
            <person name="Plugge C.M."/>
            <person name="Peterson D.A."/>
            <person name="Hornef M.W."/>
            <person name="Baines J.F."/>
            <person name="Smidt H."/>
            <person name="Walter J."/>
            <person name="Kristiansen K."/>
            <person name="Nielsen H.B."/>
            <person name="Haller D."/>
            <person name="Overmann J."/>
            <person name="Stecher B."/>
            <person name="Clavel T."/>
        </authorList>
    </citation>
    <scope>NUCLEOTIDE SEQUENCE [LARGE SCALE GENOMIC DNA]</scope>
    <source>
        <strain evidence="1 2">DSM 28560</strain>
    </source>
</reference>
<comment type="caution">
    <text evidence="1">The sequence shown here is derived from an EMBL/GenBank/DDBJ whole genome shotgun (WGS) entry which is preliminary data.</text>
</comment>
<accession>A0A4R4FE63</accession>
<sequence length="76" mass="7626">MRPGTATITQIPKPVECSPIAALIPRAKESVPESLVCGRGAAISDSAAKLGGRGLVEASVASEQMPSGSPPAAHFT</sequence>
<organism evidence="1 2">
    <name type="scientific">Extibacter muris</name>
    <dbReference type="NCBI Taxonomy" id="1796622"/>
    <lineage>
        <taxon>Bacteria</taxon>
        <taxon>Bacillati</taxon>
        <taxon>Bacillota</taxon>
        <taxon>Clostridia</taxon>
        <taxon>Lachnospirales</taxon>
        <taxon>Lachnospiraceae</taxon>
        <taxon>Extibacter</taxon>
    </lineage>
</organism>
<protein>
    <submittedName>
        <fullName evidence="1">Uncharacterized protein</fullName>
    </submittedName>
</protein>
<gene>
    <name evidence="1" type="ORF">E1963_08655</name>
</gene>